<evidence type="ECO:0000256" key="11">
    <source>
        <dbReference type="ARBA" id="ARBA00023014"/>
    </source>
</evidence>
<feature type="transmembrane region" description="Helical" evidence="13">
    <location>
        <begin position="32"/>
        <end position="55"/>
    </location>
</feature>
<dbReference type="EMBL" id="JAKNCT010000010">
    <property type="protein sequence ID" value="MCG5031492.1"/>
    <property type="molecule type" value="Genomic_DNA"/>
</dbReference>
<evidence type="ECO:0000256" key="3">
    <source>
        <dbReference type="ARBA" id="ARBA00022630"/>
    </source>
</evidence>
<dbReference type="InterPro" id="IPR039261">
    <property type="entry name" value="FNR_nucleotide-bd"/>
</dbReference>
<keyword evidence="11" id="KW-0411">Iron-sulfur</keyword>
<evidence type="ECO:0000256" key="13">
    <source>
        <dbReference type="SAM" id="Phobius"/>
    </source>
</evidence>
<protein>
    <submittedName>
        <fullName evidence="15">Ferric reductase-like transmembrane domain-containing protein</fullName>
    </submittedName>
</protein>
<dbReference type="PROSITE" id="PS51384">
    <property type="entry name" value="FAD_FR"/>
    <property type="match status" value="1"/>
</dbReference>
<feature type="transmembrane region" description="Helical" evidence="13">
    <location>
        <begin position="166"/>
        <end position="182"/>
    </location>
</feature>
<keyword evidence="4 13" id="KW-0812">Transmembrane</keyword>
<keyword evidence="8 13" id="KW-1133">Transmembrane helix</keyword>
<feature type="transmembrane region" description="Helical" evidence="13">
    <location>
        <begin position="122"/>
        <end position="145"/>
    </location>
</feature>
<dbReference type="InterPro" id="IPR050415">
    <property type="entry name" value="MRET"/>
</dbReference>
<evidence type="ECO:0000256" key="1">
    <source>
        <dbReference type="ARBA" id="ARBA00001974"/>
    </source>
</evidence>
<evidence type="ECO:0000256" key="6">
    <source>
        <dbReference type="ARBA" id="ARBA00022723"/>
    </source>
</evidence>
<evidence type="ECO:0000256" key="4">
    <source>
        <dbReference type="ARBA" id="ARBA00022692"/>
    </source>
</evidence>
<dbReference type="Pfam" id="PF01794">
    <property type="entry name" value="Ferric_reduct"/>
    <property type="match status" value="1"/>
</dbReference>
<evidence type="ECO:0000313" key="16">
    <source>
        <dbReference type="Proteomes" id="UP001297600"/>
    </source>
</evidence>
<dbReference type="SUPFAM" id="SSF63380">
    <property type="entry name" value="Riboflavin synthase domain-like"/>
    <property type="match status" value="1"/>
</dbReference>
<evidence type="ECO:0000259" key="14">
    <source>
        <dbReference type="PROSITE" id="PS51384"/>
    </source>
</evidence>
<feature type="transmembrane region" description="Helical" evidence="13">
    <location>
        <begin position="79"/>
        <end position="102"/>
    </location>
</feature>
<evidence type="ECO:0000256" key="10">
    <source>
        <dbReference type="ARBA" id="ARBA00023004"/>
    </source>
</evidence>
<dbReference type="Gene3D" id="2.40.30.10">
    <property type="entry name" value="Translation factors"/>
    <property type="match status" value="1"/>
</dbReference>
<dbReference type="Gene3D" id="3.40.50.80">
    <property type="entry name" value="Nucleotide-binding domain of ferredoxin-NADP reductase (FNR) module"/>
    <property type="match status" value="1"/>
</dbReference>
<keyword evidence="6" id="KW-0479">Metal-binding</keyword>
<gene>
    <name evidence="15" type="ORF">MAF45_08565</name>
</gene>
<keyword evidence="7" id="KW-0274">FAD</keyword>
<accession>A0ABS9MSY1</accession>
<keyword evidence="9" id="KW-0560">Oxidoreductase</keyword>
<comment type="caution">
    <text evidence="15">The sequence shown here is derived from an EMBL/GenBank/DDBJ whole genome shotgun (WGS) entry which is preliminary data.</text>
</comment>
<reference evidence="15 16" key="1">
    <citation type="submission" date="2022-02" db="EMBL/GenBank/DDBJ databases">
        <title>Mesosutterella porci, a novel member of the family Sutterellaceae from pig feces.</title>
        <authorList>
            <person name="Wylensek D."/>
            <person name="Clavel T."/>
        </authorList>
    </citation>
    <scope>NUCLEOTIDE SEQUENCE [LARGE SCALE GENOMIC DNA]</scope>
    <source>
        <strain evidence="16">oilRF-744-wt-GAM-9</strain>
    </source>
</reference>
<dbReference type="InterPro" id="IPR017938">
    <property type="entry name" value="Riboflavin_synthase-like_b-brl"/>
</dbReference>
<dbReference type="Proteomes" id="UP001297600">
    <property type="component" value="Unassembled WGS sequence"/>
</dbReference>
<keyword evidence="5" id="KW-0001">2Fe-2S</keyword>
<dbReference type="PANTHER" id="PTHR47354">
    <property type="entry name" value="NADH OXIDOREDUCTASE HCR"/>
    <property type="match status" value="1"/>
</dbReference>
<evidence type="ECO:0000256" key="8">
    <source>
        <dbReference type="ARBA" id="ARBA00022989"/>
    </source>
</evidence>
<dbReference type="PANTHER" id="PTHR47354:SF8">
    <property type="entry name" value="1,2-PHENYLACETYL-COA EPOXIDASE, SUBUNIT E"/>
    <property type="match status" value="1"/>
</dbReference>
<keyword evidence="10" id="KW-0408">Iron</keyword>
<evidence type="ECO:0000313" key="15">
    <source>
        <dbReference type="EMBL" id="MCG5031492.1"/>
    </source>
</evidence>
<dbReference type="RefSeq" id="WP_237979226.1">
    <property type="nucleotide sequence ID" value="NZ_JAKNCT010000010.1"/>
</dbReference>
<sequence length="436" mass="48412">MLRINLVLFGLTALFWLAGVFFFPFELNSRGIQHQIFLLTGLAAWFLWAEALVIAARPRWIERVGGEPLDRLMGAHRKLGWGMAAASLLHVAAPVFVAFLPVEQVSGMAERPVMGSLAEAVWIWLHPLGALTGILLTLYLIRVIWRDARRASGKLDWTRWEKSHRAWAWVYLFFILHALRLMKETELAMPLGWLNVAVTLLGAWAAVSIIRRRPGSALRAMGEVVSVQRSEGEFVLVAKSALARSVRPGEFAYLSLPRDREDPHPFTVVAADPGKGTVSFWIKEAGDWTRALAARKPGSELEIEGPWGSFLPVWEAGGPQSWIAGGLGLAPFIAWLEAAAARRRSTGEAPRATLWWFVRHAGREPFLPEAKRLAEAAGIELRVFETGDDHRRADPALVIPPGTGRVEVCGSRAFALAFRRRWKELGGQGAFRSEAC</sequence>
<evidence type="ECO:0000256" key="5">
    <source>
        <dbReference type="ARBA" id="ARBA00022714"/>
    </source>
</evidence>
<dbReference type="InterPro" id="IPR017927">
    <property type="entry name" value="FAD-bd_FR_type"/>
</dbReference>
<proteinExistence type="predicted"/>
<keyword evidence="12 13" id="KW-0472">Membrane</keyword>
<keyword evidence="3" id="KW-0285">Flavoprotein</keyword>
<evidence type="ECO:0000256" key="9">
    <source>
        <dbReference type="ARBA" id="ARBA00023002"/>
    </source>
</evidence>
<dbReference type="SUPFAM" id="SSF52343">
    <property type="entry name" value="Ferredoxin reductase-like, C-terminal NADP-linked domain"/>
    <property type="match status" value="1"/>
</dbReference>
<keyword evidence="16" id="KW-1185">Reference proteome</keyword>
<evidence type="ECO:0000256" key="7">
    <source>
        <dbReference type="ARBA" id="ARBA00022827"/>
    </source>
</evidence>
<comment type="cofactor">
    <cofactor evidence="1">
        <name>FAD</name>
        <dbReference type="ChEBI" id="CHEBI:57692"/>
    </cofactor>
</comment>
<evidence type="ECO:0000256" key="12">
    <source>
        <dbReference type="ARBA" id="ARBA00023136"/>
    </source>
</evidence>
<feature type="domain" description="FAD-binding FR-type" evidence="14">
    <location>
        <begin position="202"/>
        <end position="313"/>
    </location>
</feature>
<dbReference type="InterPro" id="IPR013130">
    <property type="entry name" value="Fe3_Rdtase_TM_dom"/>
</dbReference>
<evidence type="ECO:0000256" key="2">
    <source>
        <dbReference type="ARBA" id="ARBA00004141"/>
    </source>
</evidence>
<feature type="transmembrane region" description="Helical" evidence="13">
    <location>
        <begin position="188"/>
        <end position="210"/>
    </location>
</feature>
<organism evidence="15 16">
    <name type="scientific">Mesosutterella porci</name>
    <dbReference type="NCBI Taxonomy" id="2915351"/>
    <lineage>
        <taxon>Bacteria</taxon>
        <taxon>Pseudomonadati</taxon>
        <taxon>Pseudomonadota</taxon>
        <taxon>Betaproteobacteria</taxon>
        <taxon>Burkholderiales</taxon>
        <taxon>Sutterellaceae</taxon>
        <taxon>Mesosutterella</taxon>
    </lineage>
</organism>
<comment type="subcellular location">
    <subcellularLocation>
        <location evidence="2">Membrane</location>
        <topology evidence="2">Multi-pass membrane protein</topology>
    </subcellularLocation>
</comment>
<name>A0ABS9MSY1_9BURK</name>